<reference evidence="8" key="1">
    <citation type="submission" date="2014-09" db="EMBL/GenBank/DDBJ databases">
        <title>Genome sequence of the luminous mushroom Mycena chlorophos for searching fungal bioluminescence genes.</title>
        <authorList>
            <person name="Tanaka Y."/>
            <person name="Kasuga D."/>
            <person name="Oba Y."/>
            <person name="Hase S."/>
            <person name="Sato K."/>
            <person name="Oba Y."/>
            <person name="Sakakibara Y."/>
        </authorList>
    </citation>
    <scope>NUCLEOTIDE SEQUENCE</scope>
</reference>
<dbReference type="InterPro" id="IPR001338">
    <property type="entry name" value="Class_I_Hydrophobin"/>
</dbReference>
<comment type="similarity">
    <text evidence="2 7">Belongs to the fungal hydrophobin family.</text>
</comment>
<dbReference type="Proteomes" id="UP000815677">
    <property type="component" value="Unassembled WGS sequence"/>
</dbReference>
<feature type="chain" id="PRO_5045001264" description="Hydrophobin" evidence="7">
    <location>
        <begin position="22"/>
        <end position="110"/>
    </location>
</feature>
<dbReference type="EMBL" id="DF849170">
    <property type="protein sequence ID" value="GAT55889.1"/>
    <property type="molecule type" value="Genomic_DNA"/>
</dbReference>
<evidence type="ECO:0000313" key="8">
    <source>
        <dbReference type="EMBL" id="GAT55889.1"/>
    </source>
</evidence>
<evidence type="ECO:0000256" key="2">
    <source>
        <dbReference type="ARBA" id="ARBA00010446"/>
    </source>
</evidence>
<comment type="subcellular location">
    <subcellularLocation>
        <location evidence="1 7">Secreted</location>
        <location evidence="1 7">Cell wall</location>
    </subcellularLocation>
</comment>
<sequence>MRRPFEFSHFLLAVAIAVPEGSPPPPVTTPTSPQCCNIVTPSNSSAALAIASLVGLDLSGIDVPVGLNCADITAVGNDRDPCGGNIPLLCDEPEQAWHQLIAINCIETNF</sequence>
<evidence type="ECO:0000256" key="5">
    <source>
        <dbReference type="ARBA" id="ARBA00023157"/>
    </source>
</evidence>
<dbReference type="Pfam" id="PF01185">
    <property type="entry name" value="Hydrophobin"/>
    <property type="match status" value="1"/>
</dbReference>
<organism evidence="8 9">
    <name type="scientific">Mycena chlorophos</name>
    <name type="common">Agaric fungus</name>
    <name type="synonym">Agaricus chlorophos</name>
    <dbReference type="NCBI Taxonomy" id="658473"/>
    <lineage>
        <taxon>Eukaryota</taxon>
        <taxon>Fungi</taxon>
        <taxon>Dikarya</taxon>
        <taxon>Basidiomycota</taxon>
        <taxon>Agaricomycotina</taxon>
        <taxon>Agaricomycetes</taxon>
        <taxon>Agaricomycetidae</taxon>
        <taxon>Agaricales</taxon>
        <taxon>Marasmiineae</taxon>
        <taxon>Mycenaceae</taxon>
        <taxon>Mycena</taxon>
    </lineage>
</organism>
<dbReference type="CDD" id="cd23507">
    <property type="entry name" value="hydrophobin_I"/>
    <property type="match status" value="1"/>
</dbReference>
<keyword evidence="3 7" id="KW-0134">Cell wall</keyword>
<accession>A0ABQ0LXU5</accession>
<feature type="signal peptide" evidence="7">
    <location>
        <begin position="1"/>
        <end position="21"/>
    </location>
</feature>
<keyword evidence="7" id="KW-0732">Signal</keyword>
<keyword evidence="4 7" id="KW-0964">Secreted</keyword>
<gene>
    <name evidence="8" type="ORF">MCHLO_12611</name>
</gene>
<evidence type="ECO:0000256" key="7">
    <source>
        <dbReference type="RuleBase" id="RU365009"/>
    </source>
</evidence>
<evidence type="ECO:0000313" key="9">
    <source>
        <dbReference type="Proteomes" id="UP000815677"/>
    </source>
</evidence>
<keyword evidence="5 7" id="KW-1015">Disulfide bond</keyword>
<keyword evidence="9" id="KW-1185">Reference proteome</keyword>
<dbReference type="SMART" id="SM00075">
    <property type="entry name" value="HYDRO"/>
    <property type="match status" value="1"/>
</dbReference>
<name>A0ABQ0LXU5_MYCCL</name>
<evidence type="ECO:0000256" key="6">
    <source>
        <dbReference type="ARBA" id="ARBA00093546"/>
    </source>
</evidence>
<evidence type="ECO:0000256" key="3">
    <source>
        <dbReference type="ARBA" id="ARBA00022512"/>
    </source>
</evidence>
<proteinExistence type="inferred from homology"/>
<protein>
    <recommendedName>
        <fullName evidence="7">Hydrophobin</fullName>
    </recommendedName>
</protein>
<comment type="subunit">
    <text evidence="6">Self-assembles to form functional amyloid fibrils called rodlets. Self-assembly into fibrillar rodlets occurs spontaneously at hydrophobic:hydrophilic interfaces and the rodlets further associate laterally to form amphipathic monolayers.</text>
</comment>
<evidence type="ECO:0000256" key="1">
    <source>
        <dbReference type="ARBA" id="ARBA00004191"/>
    </source>
</evidence>
<evidence type="ECO:0000256" key="4">
    <source>
        <dbReference type="ARBA" id="ARBA00022525"/>
    </source>
</evidence>